<protein>
    <submittedName>
        <fullName evidence="1">Uncharacterized protein</fullName>
    </submittedName>
</protein>
<evidence type="ECO:0000313" key="1">
    <source>
        <dbReference type="EMBL" id="KAD2394319.1"/>
    </source>
</evidence>
<organism evidence="1 2">
    <name type="scientific">Mikania micrantha</name>
    <name type="common">bitter vine</name>
    <dbReference type="NCBI Taxonomy" id="192012"/>
    <lineage>
        <taxon>Eukaryota</taxon>
        <taxon>Viridiplantae</taxon>
        <taxon>Streptophyta</taxon>
        <taxon>Embryophyta</taxon>
        <taxon>Tracheophyta</taxon>
        <taxon>Spermatophyta</taxon>
        <taxon>Magnoliopsida</taxon>
        <taxon>eudicotyledons</taxon>
        <taxon>Gunneridae</taxon>
        <taxon>Pentapetalae</taxon>
        <taxon>asterids</taxon>
        <taxon>campanulids</taxon>
        <taxon>Asterales</taxon>
        <taxon>Asteraceae</taxon>
        <taxon>Asteroideae</taxon>
        <taxon>Heliantheae alliance</taxon>
        <taxon>Eupatorieae</taxon>
        <taxon>Mikania</taxon>
    </lineage>
</organism>
<sequence>MDYPMVSCLLEDIEEMWLVQYAAEVTAVVEKFKIKKLTGVKSKELLLWITLSEIGVDDPPTGKITFNSQFWALQDLSGVSFSN</sequence>
<evidence type="ECO:0000313" key="2">
    <source>
        <dbReference type="Proteomes" id="UP000326396"/>
    </source>
</evidence>
<dbReference type="Pfam" id="PF04398">
    <property type="entry name" value="DUF538"/>
    <property type="match status" value="1"/>
</dbReference>
<proteinExistence type="predicted"/>
<gene>
    <name evidence="1" type="ORF">E3N88_41296</name>
</gene>
<dbReference type="InterPro" id="IPR036758">
    <property type="entry name" value="At5g01610-like"/>
</dbReference>
<keyword evidence="2" id="KW-1185">Reference proteome</keyword>
<dbReference type="EMBL" id="SZYD01000019">
    <property type="protein sequence ID" value="KAD2394319.1"/>
    <property type="molecule type" value="Genomic_DNA"/>
</dbReference>
<accession>A0A5N6LQ53</accession>
<dbReference type="SUPFAM" id="SSF141562">
    <property type="entry name" value="At5g01610-like"/>
    <property type="match status" value="1"/>
</dbReference>
<comment type="caution">
    <text evidence="1">The sequence shown here is derived from an EMBL/GenBank/DDBJ whole genome shotgun (WGS) entry which is preliminary data.</text>
</comment>
<name>A0A5N6LQ53_9ASTR</name>
<dbReference type="AlphaFoldDB" id="A0A5N6LQ53"/>
<dbReference type="OrthoDB" id="1878965at2759"/>
<dbReference type="PANTHER" id="PTHR31676">
    <property type="entry name" value="T31J12.3 PROTEIN-RELATED"/>
    <property type="match status" value="1"/>
</dbReference>
<dbReference type="Proteomes" id="UP000326396">
    <property type="component" value="Linkage Group LG9"/>
</dbReference>
<dbReference type="Gene3D" id="2.30.240.10">
    <property type="entry name" value="At5g01610-like"/>
    <property type="match status" value="1"/>
</dbReference>
<reference evidence="1 2" key="1">
    <citation type="submission" date="2019-05" db="EMBL/GenBank/DDBJ databases">
        <title>Mikania micrantha, genome provides insights into the molecular mechanism of rapid growth.</title>
        <authorList>
            <person name="Liu B."/>
        </authorList>
    </citation>
    <scope>NUCLEOTIDE SEQUENCE [LARGE SCALE GENOMIC DNA]</scope>
    <source>
        <strain evidence="1">NLD-2019</strain>
        <tissue evidence="1">Leaf</tissue>
    </source>
</reference>
<dbReference type="InterPro" id="IPR007493">
    <property type="entry name" value="DUF538"/>
</dbReference>
<dbReference type="PANTHER" id="PTHR31676:SF188">
    <property type="entry name" value="DUF538 DOMAIN-CONTAINING PROTEIN"/>
    <property type="match status" value="1"/>
</dbReference>